<reference evidence="2 3" key="1">
    <citation type="submission" date="2015-10" db="EMBL/GenBank/DDBJ databases">
        <title>Genome analyses suggest a sexual origin of heterokaryosis in a supposedly ancient asexual fungus.</title>
        <authorList>
            <person name="Ropars J."/>
            <person name="Sedzielewska K."/>
            <person name="Noel J."/>
            <person name="Charron P."/>
            <person name="Farinelli L."/>
            <person name="Marton T."/>
            <person name="Kruger M."/>
            <person name="Pelin A."/>
            <person name="Brachmann A."/>
            <person name="Corradi N."/>
        </authorList>
    </citation>
    <scope>NUCLEOTIDE SEQUENCE [LARGE SCALE GENOMIC DNA]</scope>
    <source>
        <strain evidence="2 3">A4</strain>
    </source>
</reference>
<evidence type="ECO:0000313" key="3">
    <source>
        <dbReference type="Proteomes" id="UP000234323"/>
    </source>
</evidence>
<gene>
    <name evidence="2" type="ORF">RhiirA4_428755</name>
</gene>
<protein>
    <submittedName>
        <fullName evidence="2">Uncharacterized protein</fullName>
    </submittedName>
</protein>
<organism evidence="2 3">
    <name type="scientific">Rhizophagus irregularis</name>
    <dbReference type="NCBI Taxonomy" id="588596"/>
    <lineage>
        <taxon>Eukaryota</taxon>
        <taxon>Fungi</taxon>
        <taxon>Fungi incertae sedis</taxon>
        <taxon>Mucoromycota</taxon>
        <taxon>Glomeromycotina</taxon>
        <taxon>Glomeromycetes</taxon>
        <taxon>Glomerales</taxon>
        <taxon>Glomeraceae</taxon>
        <taxon>Rhizophagus</taxon>
    </lineage>
</organism>
<sequence>GKRYDERCYKMIEIHNKAGVSYTHTDKSKIKRTCGSITCKGFRNQKNESVIDLINDKLSNKSLSKRKLSPSTNRKSSKKSRKEPSENDNKILELEIEEKKMALREHAIKARNC</sequence>
<accession>A0A2I1HE42</accession>
<dbReference type="VEuPathDB" id="FungiDB:RhiirA1_480092"/>
<name>A0A2I1HE42_9GLOM</name>
<comment type="caution">
    <text evidence="2">The sequence shown here is derived from an EMBL/GenBank/DDBJ whole genome shotgun (WGS) entry which is preliminary data.</text>
</comment>
<evidence type="ECO:0000313" key="2">
    <source>
        <dbReference type="EMBL" id="PKY57134.1"/>
    </source>
</evidence>
<feature type="compositionally biased region" description="Basic and acidic residues" evidence="1">
    <location>
        <begin position="82"/>
        <end position="91"/>
    </location>
</feature>
<proteinExistence type="predicted"/>
<dbReference type="Proteomes" id="UP000234323">
    <property type="component" value="Unassembled WGS sequence"/>
</dbReference>
<dbReference type="EMBL" id="LLXI01002441">
    <property type="protein sequence ID" value="PKY57134.1"/>
    <property type="molecule type" value="Genomic_DNA"/>
</dbReference>
<evidence type="ECO:0000256" key="1">
    <source>
        <dbReference type="SAM" id="MobiDB-lite"/>
    </source>
</evidence>
<feature type="non-terminal residue" evidence="2">
    <location>
        <position position="1"/>
    </location>
</feature>
<dbReference type="AlphaFoldDB" id="A0A2I1HE42"/>
<feature type="region of interest" description="Disordered" evidence="1">
    <location>
        <begin position="61"/>
        <end position="91"/>
    </location>
</feature>
<keyword evidence="3" id="KW-1185">Reference proteome</keyword>